<keyword evidence="1 2" id="KW-0238">DNA-binding</keyword>
<dbReference type="eggNOG" id="COG1309">
    <property type="taxonomic scope" value="Bacteria"/>
</dbReference>
<comment type="caution">
    <text evidence="4">The sequence shown here is derived from an EMBL/GenBank/DDBJ whole genome shotgun (WGS) entry which is preliminary data.</text>
</comment>
<feature type="domain" description="HTH tetR-type" evidence="3">
    <location>
        <begin position="14"/>
        <end position="74"/>
    </location>
</feature>
<name>G5KCB8_9STRE</name>
<evidence type="ECO:0000313" key="4">
    <source>
        <dbReference type="EMBL" id="EHJ56039.1"/>
    </source>
</evidence>
<evidence type="ECO:0000256" key="2">
    <source>
        <dbReference type="PROSITE-ProRule" id="PRU00335"/>
    </source>
</evidence>
<dbReference type="PANTHER" id="PTHR43479">
    <property type="entry name" value="ACREF/ENVCD OPERON REPRESSOR-RELATED"/>
    <property type="match status" value="1"/>
</dbReference>
<sequence length="192" mass="22662">MCTKVKKKMDKRKENTNKNLELTLANLLETCSFDDITTTQLAEAADISRSGFYTHYKDKYEMIDIYQNKLFSQLEYIFDKHNDNTKGAALEIFEFLYREPLFAALLSQNGTREIQEYIKNKFKRLLVKDINLGVSKDIQYRFEVRNLSESEMQYAITYLVNALFGVCQMWIERGKKESPEQVTNVIFKMMHN</sequence>
<evidence type="ECO:0000313" key="5">
    <source>
        <dbReference type="Proteomes" id="UP000005388"/>
    </source>
</evidence>
<dbReference type="Pfam" id="PF14278">
    <property type="entry name" value="TetR_C_8"/>
    <property type="match status" value="1"/>
</dbReference>
<gene>
    <name evidence="4" type="ORF">STRUR_0433</name>
</gene>
<dbReference type="AlphaFoldDB" id="G5KCB8"/>
<dbReference type="EMBL" id="AEUZ02000001">
    <property type="protein sequence ID" value="EHJ56039.1"/>
    <property type="molecule type" value="Genomic_DNA"/>
</dbReference>
<dbReference type="SUPFAM" id="SSF46689">
    <property type="entry name" value="Homeodomain-like"/>
    <property type="match status" value="1"/>
</dbReference>
<dbReference type="GO" id="GO:0003677">
    <property type="term" value="F:DNA binding"/>
    <property type="evidence" value="ECO:0007669"/>
    <property type="project" value="UniProtKB-UniRule"/>
</dbReference>
<dbReference type="InterPro" id="IPR039532">
    <property type="entry name" value="TetR_C_Firmicutes"/>
</dbReference>
<protein>
    <submittedName>
        <fullName evidence="4">Transcriptional regulator, TetR family</fullName>
    </submittedName>
</protein>
<dbReference type="PANTHER" id="PTHR43479:SF7">
    <property type="entry name" value="TETR-FAMILY TRANSCRIPTIONAL REGULATOR"/>
    <property type="match status" value="1"/>
</dbReference>
<accession>G5KCB8</accession>
<keyword evidence="5" id="KW-1185">Reference proteome</keyword>
<evidence type="ECO:0000259" key="3">
    <source>
        <dbReference type="PROSITE" id="PS50977"/>
    </source>
</evidence>
<proteinExistence type="predicted"/>
<dbReference type="STRING" id="764291.STRUR_0433"/>
<organism evidence="4 5">
    <name type="scientific">Streptococcus urinalis 2285-97</name>
    <dbReference type="NCBI Taxonomy" id="764291"/>
    <lineage>
        <taxon>Bacteria</taxon>
        <taxon>Bacillati</taxon>
        <taxon>Bacillota</taxon>
        <taxon>Bacilli</taxon>
        <taxon>Lactobacillales</taxon>
        <taxon>Streptococcaceae</taxon>
        <taxon>Streptococcus</taxon>
    </lineage>
</organism>
<feature type="DNA-binding region" description="H-T-H motif" evidence="2">
    <location>
        <begin position="37"/>
        <end position="56"/>
    </location>
</feature>
<dbReference type="InterPro" id="IPR001647">
    <property type="entry name" value="HTH_TetR"/>
</dbReference>
<dbReference type="InterPro" id="IPR050624">
    <property type="entry name" value="HTH-type_Tx_Regulator"/>
</dbReference>
<dbReference type="InterPro" id="IPR009057">
    <property type="entry name" value="Homeodomain-like_sf"/>
</dbReference>
<dbReference type="Gene3D" id="1.10.357.10">
    <property type="entry name" value="Tetracycline Repressor, domain 2"/>
    <property type="match status" value="1"/>
</dbReference>
<dbReference type="PROSITE" id="PS50977">
    <property type="entry name" value="HTH_TETR_2"/>
    <property type="match status" value="1"/>
</dbReference>
<reference evidence="4 5" key="1">
    <citation type="journal article" date="2014" name="Int. J. Syst. Evol. Microbiol.">
        <title>Phylogenomics and the dynamic genome evolution of the genus Streptococcus.</title>
        <authorList>
            <consortium name="The Broad Institute Genome Sequencing Platform"/>
            <person name="Richards V.P."/>
            <person name="Palmer S.R."/>
            <person name="Pavinski Bitar P.D."/>
            <person name="Qin X."/>
            <person name="Weinstock G.M."/>
            <person name="Highlander S.K."/>
            <person name="Town C.D."/>
            <person name="Burne R.A."/>
            <person name="Stanhope M.J."/>
        </authorList>
    </citation>
    <scope>NUCLEOTIDE SEQUENCE [LARGE SCALE GENOMIC DNA]</scope>
    <source>
        <strain evidence="4 5">2285-97</strain>
    </source>
</reference>
<dbReference type="Proteomes" id="UP000005388">
    <property type="component" value="Unassembled WGS sequence"/>
</dbReference>
<evidence type="ECO:0000256" key="1">
    <source>
        <dbReference type="ARBA" id="ARBA00023125"/>
    </source>
</evidence>